<feature type="compositionally biased region" description="Basic and acidic residues" evidence="1">
    <location>
        <begin position="181"/>
        <end position="200"/>
    </location>
</feature>
<feature type="compositionally biased region" description="Polar residues" evidence="1">
    <location>
        <begin position="169"/>
        <end position="178"/>
    </location>
</feature>
<feature type="compositionally biased region" description="Low complexity" evidence="1">
    <location>
        <begin position="201"/>
        <end position="218"/>
    </location>
</feature>
<keyword evidence="3" id="KW-1185">Reference proteome</keyword>
<accession>A0A286UIL4</accession>
<evidence type="ECO:0000313" key="2">
    <source>
        <dbReference type="EMBL" id="PAV19398.1"/>
    </source>
</evidence>
<feature type="region of interest" description="Disordered" evidence="1">
    <location>
        <begin position="261"/>
        <end position="302"/>
    </location>
</feature>
<dbReference type="OrthoDB" id="3269282at2759"/>
<feature type="compositionally biased region" description="Basic and acidic residues" evidence="1">
    <location>
        <begin position="125"/>
        <end position="136"/>
    </location>
</feature>
<dbReference type="Proteomes" id="UP000217199">
    <property type="component" value="Unassembled WGS sequence"/>
</dbReference>
<feature type="region of interest" description="Disordered" evidence="1">
    <location>
        <begin position="1"/>
        <end position="30"/>
    </location>
</feature>
<dbReference type="STRING" id="2282107.A0A286UIL4"/>
<gene>
    <name evidence="2" type="ORF">PNOK_0433200</name>
</gene>
<feature type="compositionally biased region" description="Low complexity" evidence="1">
    <location>
        <begin position="156"/>
        <end position="168"/>
    </location>
</feature>
<dbReference type="AlphaFoldDB" id="A0A286UIL4"/>
<protein>
    <submittedName>
        <fullName evidence="2">Uncharacterized protein</fullName>
    </submittedName>
</protein>
<reference evidence="2 3" key="1">
    <citation type="journal article" date="2017" name="Mol. Ecol.">
        <title>Comparative and population genomic landscape of Phellinus noxius: A hypervariable fungus causing root rot in trees.</title>
        <authorList>
            <person name="Chung C.L."/>
            <person name="Lee T.J."/>
            <person name="Akiba M."/>
            <person name="Lee H.H."/>
            <person name="Kuo T.H."/>
            <person name="Liu D."/>
            <person name="Ke H.M."/>
            <person name="Yokoi T."/>
            <person name="Roa M.B."/>
            <person name="Lu M.J."/>
            <person name="Chang Y.Y."/>
            <person name="Ann P.J."/>
            <person name="Tsai J.N."/>
            <person name="Chen C.Y."/>
            <person name="Tzean S.S."/>
            <person name="Ota Y."/>
            <person name="Hattori T."/>
            <person name="Sahashi N."/>
            <person name="Liou R.F."/>
            <person name="Kikuchi T."/>
            <person name="Tsai I.J."/>
        </authorList>
    </citation>
    <scope>NUCLEOTIDE SEQUENCE [LARGE SCALE GENOMIC DNA]</scope>
    <source>
        <strain evidence="2 3">FFPRI411160</strain>
    </source>
</reference>
<name>A0A286UIL4_9AGAM</name>
<evidence type="ECO:0000313" key="3">
    <source>
        <dbReference type="Proteomes" id="UP000217199"/>
    </source>
</evidence>
<comment type="caution">
    <text evidence="2">The sequence shown here is derived from an EMBL/GenBank/DDBJ whole genome shotgun (WGS) entry which is preliminary data.</text>
</comment>
<organism evidence="2 3">
    <name type="scientific">Pyrrhoderma noxium</name>
    <dbReference type="NCBI Taxonomy" id="2282107"/>
    <lineage>
        <taxon>Eukaryota</taxon>
        <taxon>Fungi</taxon>
        <taxon>Dikarya</taxon>
        <taxon>Basidiomycota</taxon>
        <taxon>Agaricomycotina</taxon>
        <taxon>Agaricomycetes</taxon>
        <taxon>Hymenochaetales</taxon>
        <taxon>Hymenochaetaceae</taxon>
        <taxon>Pyrrhoderma</taxon>
    </lineage>
</organism>
<feature type="region of interest" description="Disordered" evidence="1">
    <location>
        <begin position="101"/>
        <end position="218"/>
    </location>
</feature>
<evidence type="ECO:0000256" key="1">
    <source>
        <dbReference type="SAM" id="MobiDB-lite"/>
    </source>
</evidence>
<dbReference type="EMBL" id="NBII01000004">
    <property type="protein sequence ID" value="PAV19398.1"/>
    <property type="molecule type" value="Genomic_DNA"/>
</dbReference>
<feature type="compositionally biased region" description="Low complexity" evidence="1">
    <location>
        <begin position="278"/>
        <end position="287"/>
    </location>
</feature>
<sequence>MRVRVTPANLHQHFAPLKESSREQTPNASQLHLPQVTGVDVSKAVGTSNEEDWCSGLHFTKGALRLRRASLGHDRNSPNNNTGEGLLGALVRVDEIDCKRGVNSSESTREKPKPTPLLNLKNLSHLHDTSIQKKEGNGNNSPTACSEEDLFPLPSPKRSPASSPADSSTYLPSTQVLPSSEPRKLEAAIKAKMAEREKARSLSSSPLPSPIATTSPIPIKSVTSKTSISRFKPHTDDIVYDQSLPDPDALPLDSTILLNSPPTSPQLLSEVSKHESLSSDPLSLSPPTEILLSTSPPNRPTARRASLSNVMRAGAGILRGISVSVPTQNPTYTGGVVI</sequence>
<proteinExistence type="predicted"/>
<dbReference type="InParanoid" id="A0A286UIL4"/>